<comment type="similarity">
    <text evidence="1">Belongs to the AB hydrolase superfamily. AB hydrolase 2 family.</text>
</comment>
<proteinExistence type="inferred from homology"/>
<gene>
    <name evidence="11" type="ORF">KLDO_g4406</name>
</gene>
<accession>A0A0A8LAT9</accession>
<dbReference type="InterPro" id="IPR003140">
    <property type="entry name" value="PLipase/COase/thioEstase"/>
</dbReference>
<keyword evidence="4" id="KW-0719">Serine esterase</keyword>
<dbReference type="Pfam" id="PF02230">
    <property type="entry name" value="Abhydrolase_2"/>
    <property type="match status" value="1"/>
</dbReference>
<dbReference type="SUPFAM" id="SSF53474">
    <property type="entry name" value="alpha/beta-Hydrolases"/>
    <property type="match status" value="1"/>
</dbReference>
<dbReference type="GO" id="GO:0006631">
    <property type="term" value="P:fatty acid metabolic process"/>
    <property type="evidence" value="ECO:0007669"/>
    <property type="project" value="UniProtKB-KW"/>
</dbReference>
<keyword evidence="12" id="KW-1185">Reference proteome</keyword>
<dbReference type="AlphaFoldDB" id="A0A0A8LAT9"/>
<dbReference type="Proteomes" id="UP000031516">
    <property type="component" value="Unassembled WGS sequence"/>
</dbReference>
<organism evidence="11 12">
    <name type="scientific">Kluyveromyces dobzhanskii CBS 2104</name>
    <dbReference type="NCBI Taxonomy" id="1427455"/>
    <lineage>
        <taxon>Eukaryota</taxon>
        <taxon>Fungi</taxon>
        <taxon>Dikarya</taxon>
        <taxon>Ascomycota</taxon>
        <taxon>Saccharomycotina</taxon>
        <taxon>Saccharomycetes</taxon>
        <taxon>Saccharomycetales</taxon>
        <taxon>Saccharomycetaceae</taxon>
        <taxon>Kluyveromyces</taxon>
    </lineage>
</organism>
<dbReference type="EMBL" id="CCBQ010000047">
    <property type="protein sequence ID" value="CDO96191.1"/>
    <property type="molecule type" value="Genomic_DNA"/>
</dbReference>
<comment type="catalytic activity">
    <reaction evidence="9">
        <text>S-hexadecanoyl-L-cysteinyl-[protein] + H2O = L-cysteinyl-[protein] + hexadecanoate + H(+)</text>
        <dbReference type="Rhea" id="RHEA:19233"/>
        <dbReference type="Rhea" id="RHEA-COMP:10131"/>
        <dbReference type="Rhea" id="RHEA-COMP:11032"/>
        <dbReference type="ChEBI" id="CHEBI:7896"/>
        <dbReference type="ChEBI" id="CHEBI:15377"/>
        <dbReference type="ChEBI" id="CHEBI:15378"/>
        <dbReference type="ChEBI" id="CHEBI:29950"/>
        <dbReference type="ChEBI" id="CHEBI:74151"/>
        <dbReference type="EC" id="3.1.2.22"/>
    </reaction>
</comment>
<feature type="domain" description="Phospholipase/carboxylesterase/thioesterase" evidence="10">
    <location>
        <begin position="6"/>
        <end position="225"/>
    </location>
</feature>
<keyword evidence="5" id="KW-0378">Hydrolase</keyword>
<evidence type="ECO:0000256" key="9">
    <source>
        <dbReference type="ARBA" id="ARBA00047337"/>
    </source>
</evidence>
<dbReference type="EC" id="3.1.2.22" evidence="2"/>
<keyword evidence="6" id="KW-0276">Fatty acid metabolism</keyword>
<dbReference type="PANTHER" id="PTHR10655">
    <property type="entry name" value="LYSOPHOSPHOLIPASE-RELATED"/>
    <property type="match status" value="1"/>
</dbReference>
<dbReference type="GO" id="GO:0052689">
    <property type="term" value="F:carboxylic ester hydrolase activity"/>
    <property type="evidence" value="ECO:0007669"/>
    <property type="project" value="UniProtKB-KW"/>
</dbReference>
<dbReference type="PANTHER" id="PTHR10655:SF17">
    <property type="entry name" value="LYSOPHOSPHOLIPASE-LIKE PROTEIN 1"/>
    <property type="match status" value="1"/>
</dbReference>
<dbReference type="Gene3D" id="3.40.50.1820">
    <property type="entry name" value="alpha/beta hydrolase"/>
    <property type="match status" value="1"/>
</dbReference>
<evidence type="ECO:0000313" key="11">
    <source>
        <dbReference type="EMBL" id="CDO96191.1"/>
    </source>
</evidence>
<evidence type="ECO:0000256" key="8">
    <source>
        <dbReference type="ARBA" id="ARBA00031195"/>
    </source>
</evidence>
<evidence type="ECO:0000256" key="6">
    <source>
        <dbReference type="ARBA" id="ARBA00022832"/>
    </source>
</evidence>
<protein>
    <recommendedName>
        <fullName evidence="3">Acyl-protein thioesterase 1</fullName>
        <ecNumber evidence="2">3.1.2.22</ecNumber>
    </recommendedName>
    <alternativeName>
        <fullName evidence="8">Palmitoyl-protein hydrolase</fullName>
    </alternativeName>
</protein>
<comment type="function">
    <text evidence="7">Hydrolyzes fatty acids from S-acylated cysteine residues in proteins with a strong preference for palmitoylated G-alpha proteins over other acyl substrates. Mediates the deacylation of G-alpha proteins such as GPA1 in vivo, but has weak or no activity toward palmitoylated Ras proteins. Has weak lysophospholipase activity in vitro; however such activity may not exist in vivo.</text>
</comment>
<evidence type="ECO:0000256" key="3">
    <source>
        <dbReference type="ARBA" id="ARBA00014923"/>
    </source>
</evidence>
<evidence type="ECO:0000256" key="1">
    <source>
        <dbReference type="ARBA" id="ARBA00006499"/>
    </source>
</evidence>
<reference evidence="11 12" key="1">
    <citation type="submission" date="2014-03" db="EMBL/GenBank/DDBJ databases">
        <title>The genome of Kluyveromyces dobzhanskii.</title>
        <authorList>
            <person name="Nystedt B."/>
            <person name="Astrom S."/>
        </authorList>
    </citation>
    <scope>NUCLEOTIDE SEQUENCE [LARGE SCALE GENOMIC DNA]</scope>
    <source>
        <strain evidence="11 12">CBS 2104</strain>
    </source>
</reference>
<evidence type="ECO:0000256" key="2">
    <source>
        <dbReference type="ARBA" id="ARBA00012423"/>
    </source>
</evidence>
<evidence type="ECO:0000313" key="12">
    <source>
        <dbReference type="Proteomes" id="UP000031516"/>
    </source>
</evidence>
<keyword evidence="6" id="KW-0443">Lipid metabolism</keyword>
<dbReference type="GO" id="GO:0008474">
    <property type="term" value="F:palmitoyl-(protein) hydrolase activity"/>
    <property type="evidence" value="ECO:0007669"/>
    <property type="project" value="UniProtKB-EC"/>
</dbReference>
<dbReference type="InterPro" id="IPR050565">
    <property type="entry name" value="LYPA1-2/EST-like"/>
</dbReference>
<name>A0A0A8LAT9_9SACH</name>
<comment type="caution">
    <text evidence="11">The sequence shown here is derived from an EMBL/GenBank/DDBJ whole genome shotgun (WGS) entry which is preliminary data.</text>
</comment>
<sequence length="228" mass="25142">MPLNAVRVASRAQPAKNVILVFHGLGDSGAGWTFLADFLQRSPAFANTRFVFPNAPNMKIVANGGALMPAWFNLYDWNNIQAKIDVEGIKDSLKVVNSFIQEQIDDGIAPENIILGGFSQGAALTLASTATSPHKIGGFFALSGFCSLRKEELDPIAKNLNTETPVFHGHGSHDPIIPVQFGVEAKQFFEKHFHLSDYDFKTYYGMEHSTSPEEMQDLVQFLQKALKL</sequence>
<dbReference type="OrthoDB" id="2418081at2759"/>
<evidence type="ECO:0000259" key="10">
    <source>
        <dbReference type="Pfam" id="PF02230"/>
    </source>
</evidence>
<evidence type="ECO:0000256" key="4">
    <source>
        <dbReference type="ARBA" id="ARBA00022487"/>
    </source>
</evidence>
<dbReference type="GO" id="GO:0005737">
    <property type="term" value="C:cytoplasm"/>
    <property type="evidence" value="ECO:0007669"/>
    <property type="project" value="TreeGrafter"/>
</dbReference>
<evidence type="ECO:0000256" key="7">
    <source>
        <dbReference type="ARBA" id="ARBA00029392"/>
    </source>
</evidence>
<dbReference type="InterPro" id="IPR029058">
    <property type="entry name" value="AB_hydrolase_fold"/>
</dbReference>
<evidence type="ECO:0000256" key="5">
    <source>
        <dbReference type="ARBA" id="ARBA00022801"/>
    </source>
</evidence>